<organism evidence="2 3">
    <name type="scientific">Herminiimonas arsenicoxydans</name>
    <dbReference type="NCBI Taxonomy" id="204773"/>
    <lineage>
        <taxon>Bacteria</taxon>
        <taxon>Pseudomonadati</taxon>
        <taxon>Pseudomonadota</taxon>
        <taxon>Betaproteobacteria</taxon>
        <taxon>Burkholderiales</taxon>
        <taxon>Oxalobacteraceae</taxon>
        <taxon>Herminiimonas</taxon>
    </lineage>
</organism>
<proteinExistence type="predicted"/>
<accession>A4G2E7</accession>
<reference evidence="2 3" key="1">
    <citation type="journal article" date="2007" name="PLoS Genet.">
        <title>A tale of two oxidation states: bacterial colonization of arsenic-rich environments.</title>
        <authorList>
            <person name="Muller D."/>
            <person name="Medigue C."/>
            <person name="Koechler S."/>
            <person name="Barbe V."/>
            <person name="Barakat M."/>
            <person name="Talla E."/>
            <person name="Bonnefoy V."/>
            <person name="Krin E."/>
            <person name="Arsene-Ploetze F."/>
            <person name="Carapito C."/>
            <person name="Chandler M."/>
            <person name="Cournoyer B."/>
            <person name="Cruveiller S."/>
            <person name="Dossat C."/>
            <person name="Duval S."/>
            <person name="Heymann M."/>
            <person name="Leize E."/>
            <person name="Lieutaud A."/>
            <person name="Lievremont D."/>
            <person name="Makita Y."/>
            <person name="Mangenot S."/>
            <person name="Nitschke W."/>
            <person name="Ortet P."/>
            <person name="Perdrial N."/>
            <person name="Schoepp B."/>
            <person name="Siguier N."/>
            <person name="Simeonova D.D."/>
            <person name="Rouy Z."/>
            <person name="Segurens B."/>
            <person name="Turlin E."/>
            <person name="Vallenet D."/>
            <person name="Van Dorsselaer A."/>
            <person name="Weiss S."/>
            <person name="Weissenbach J."/>
            <person name="Lett M.C."/>
            <person name="Danchin A."/>
            <person name="Bertin P.N."/>
        </authorList>
    </citation>
    <scope>NUCLEOTIDE SEQUENCE [LARGE SCALE GENOMIC DNA]</scope>
    <source>
        <strain evidence="3">ULPAs1</strain>
    </source>
</reference>
<gene>
    <name evidence="2" type="ordered locus">HEAR0470</name>
</gene>
<dbReference type="EMBL" id="CU207211">
    <property type="protein sequence ID" value="CAL60684.1"/>
    <property type="molecule type" value="Genomic_DNA"/>
</dbReference>
<dbReference type="Proteomes" id="UP000006697">
    <property type="component" value="Chromosome"/>
</dbReference>
<keyword evidence="3" id="KW-1185">Reference proteome</keyword>
<feature type="region of interest" description="Disordered" evidence="1">
    <location>
        <begin position="70"/>
        <end position="99"/>
    </location>
</feature>
<evidence type="ECO:0000313" key="3">
    <source>
        <dbReference type="Proteomes" id="UP000006697"/>
    </source>
</evidence>
<dbReference type="KEGG" id="har:HEAR0470"/>
<name>A4G2E7_HERAR</name>
<protein>
    <submittedName>
        <fullName evidence="2">Uncharacterized protein</fullName>
    </submittedName>
</protein>
<evidence type="ECO:0000313" key="2">
    <source>
        <dbReference type="EMBL" id="CAL60684.1"/>
    </source>
</evidence>
<evidence type="ECO:0000256" key="1">
    <source>
        <dbReference type="SAM" id="MobiDB-lite"/>
    </source>
</evidence>
<dbReference type="HOGENOM" id="CLU_2316452_0_0_4"/>
<sequence length="99" mass="11124">MTEISCLFLRFKVWRVLVLKILIKSKTKNMGLRYLLAAALIFCVVSSLQSCVEIAVNLQKPVPEKKSISQLQSHPQLANIPTGVCPEFPRRGNFPTPQT</sequence>
<dbReference type="AlphaFoldDB" id="A4G2E7"/>